<dbReference type="EMBL" id="CP121196">
    <property type="protein sequence ID" value="XBH15589.1"/>
    <property type="molecule type" value="Genomic_DNA"/>
</dbReference>
<dbReference type="Gene3D" id="3.90.1150.10">
    <property type="entry name" value="Aspartate Aminotransferase, domain 1"/>
    <property type="match status" value="1"/>
</dbReference>
<proteinExistence type="inferred from homology"/>
<organism evidence="6">
    <name type="scientific">Telmatobacter sp. DSM 110680</name>
    <dbReference type="NCBI Taxonomy" id="3036704"/>
    <lineage>
        <taxon>Bacteria</taxon>
        <taxon>Pseudomonadati</taxon>
        <taxon>Acidobacteriota</taxon>
        <taxon>Terriglobia</taxon>
        <taxon>Terriglobales</taxon>
        <taxon>Acidobacteriaceae</taxon>
        <taxon>Telmatobacter</taxon>
    </lineage>
</organism>
<dbReference type="GO" id="GO:0000271">
    <property type="term" value="P:polysaccharide biosynthetic process"/>
    <property type="evidence" value="ECO:0007669"/>
    <property type="project" value="TreeGrafter"/>
</dbReference>
<evidence type="ECO:0000313" key="6">
    <source>
        <dbReference type="EMBL" id="XBH15589.1"/>
    </source>
</evidence>
<feature type="active site" description="Proton acceptor" evidence="3">
    <location>
        <position position="213"/>
    </location>
</feature>
<dbReference type="InterPro" id="IPR015421">
    <property type="entry name" value="PyrdxlP-dep_Trfase_major"/>
</dbReference>
<feature type="modified residue" description="N6-(pyridoxal phosphate)lysine" evidence="4">
    <location>
        <position position="213"/>
    </location>
</feature>
<dbReference type="AlphaFoldDB" id="A0AAU7DCQ0"/>
<evidence type="ECO:0000256" key="5">
    <source>
        <dbReference type="RuleBase" id="RU004508"/>
    </source>
</evidence>
<dbReference type="PANTHER" id="PTHR30244">
    <property type="entry name" value="TRANSAMINASE"/>
    <property type="match status" value="1"/>
</dbReference>
<sequence>MNTDAAIPFLDLVTPHVELEEELTALFRRVLHSAGFIGGPMVENFETAFAEFCDVRHAVAVNSGTDALRFAIMASGVQSGDVVLTVPNTFIATTEAISQARAIPEFVDVDEHTYNMSPLMLQRYLRNKCIRDKAGRLISLRSGRQVTAIVPVHLYGQMADMDSILDLAAEYGLIVIEDACQAHGAEYFSKKNNRWMKAGSMGRAAAFSFYPGKNLGACGEAGAITTNDSAMAANMKMLRDHGQSRKYYHDIEGYNGRLDALQAGILHTKLSHLTSWNEQRRSKAAEYNRLLSKSDAVGLPFEPSWSRGVYHLYVIRTSDREGLMSHLKEAGIGSGIHYPVPLHFQKAYVSLNYSAGDFPVSESAAGEILSLPMYPQLASEQQERVAAEVTAFVAKCRPGAAELNTLVSVERVG</sequence>
<protein>
    <submittedName>
        <fullName evidence="6">DegT/DnrJ/EryC1/StrS family aminotransferase</fullName>
        <ecNumber evidence="6">2.6.1.-</ecNumber>
    </submittedName>
</protein>
<comment type="similarity">
    <text evidence="2 5">Belongs to the DegT/DnrJ/EryC1 family.</text>
</comment>
<dbReference type="SUPFAM" id="SSF53383">
    <property type="entry name" value="PLP-dependent transferases"/>
    <property type="match status" value="1"/>
</dbReference>
<dbReference type="GO" id="GO:0008483">
    <property type="term" value="F:transaminase activity"/>
    <property type="evidence" value="ECO:0007669"/>
    <property type="project" value="UniProtKB-KW"/>
</dbReference>
<evidence type="ECO:0000256" key="4">
    <source>
        <dbReference type="PIRSR" id="PIRSR000390-2"/>
    </source>
</evidence>
<accession>A0AAU7DCQ0</accession>
<dbReference type="InterPro" id="IPR000653">
    <property type="entry name" value="DegT/StrS_aminotransferase"/>
</dbReference>
<dbReference type="PANTHER" id="PTHR30244:SF36">
    <property type="entry name" value="3-OXO-GLUCOSE-6-PHOSPHATE:GLUTAMATE AMINOTRANSFERASE"/>
    <property type="match status" value="1"/>
</dbReference>
<dbReference type="Gene3D" id="3.40.640.10">
    <property type="entry name" value="Type I PLP-dependent aspartate aminotransferase-like (Major domain)"/>
    <property type="match status" value="1"/>
</dbReference>
<dbReference type="GO" id="GO:0030170">
    <property type="term" value="F:pyridoxal phosphate binding"/>
    <property type="evidence" value="ECO:0007669"/>
    <property type="project" value="TreeGrafter"/>
</dbReference>
<dbReference type="InterPro" id="IPR015424">
    <property type="entry name" value="PyrdxlP-dep_Trfase"/>
</dbReference>
<name>A0AAU7DCQ0_9BACT</name>
<dbReference type="PIRSF" id="PIRSF000390">
    <property type="entry name" value="PLP_StrS"/>
    <property type="match status" value="1"/>
</dbReference>
<reference evidence="6" key="1">
    <citation type="submission" date="2023-03" db="EMBL/GenBank/DDBJ databases">
        <title>Edaphobacter sp.</title>
        <authorList>
            <person name="Huber K.J."/>
            <person name="Papendorf J."/>
            <person name="Pilke C."/>
            <person name="Bunk B."/>
            <person name="Sproeer C."/>
            <person name="Pester M."/>
        </authorList>
    </citation>
    <scope>NUCLEOTIDE SEQUENCE</scope>
    <source>
        <strain evidence="6">DSM 110680</strain>
    </source>
</reference>
<keyword evidence="1 4" id="KW-0663">Pyridoxal phosphate</keyword>
<dbReference type="CDD" id="cd00616">
    <property type="entry name" value="AHBA_syn"/>
    <property type="match status" value="1"/>
</dbReference>
<dbReference type="RefSeq" id="WP_348260822.1">
    <property type="nucleotide sequence ID" value="NZ_CP121196.1"/>
</dbReference>
<dbReference type="Pfam" id="PF01041">
    <property type="entry name" value="DegT_DnrJ_EryC1"/>
    <property type="match status" value="1"/>
</dbReference>
<evidence type="ECO:0000256" key="1">
    <source>
        <dbReference type="ARBA" id="ARBA00022898"/>
    </source>
</evidence>
<dbReference type="EC" id="2.6.1.-" evidence="6"/>
<gene>
    <name evidence="6" type="ORF">P8935_13520</name>
</gene>
<keyword evidence="6" id="KW-0032">Aminotransferase</keyword>
<dbReference type="InterPro" id="IPR015422">
    <property type="entry name" value="PyrdxlP-dep_Trfase_small"/>
</dbReference>
<keyword evidence="6" id="KW-0808">Transferase</keyword>
<evidence type="ECO:0000256" key="2">
    <source>
        <dbReference type="ARBA" id="ARBA00037999"/>
    </source>
</evidence>
<evidence type="ECO:0000256" key="3">
    <source>
        <dbReference type="PIRSR" id="PIRSR000390-1"/>
    </source>
</evidence>